<sequence>MTLPWKFRKKRTWRVGNYFVGIGLQSYTCLMEEGGFCSMDKFVFPEDREGCTYMRPWRLDAAEWHFYFNIERRPRVYGPNYEKRIREGKIKRQIYASKKELSTKPIGYLTLYGVVDCDQVCLGNIEETKLGSYSDGTFHKGKYHRLN</sequence>
<protein>
    <submittedName>
        <fullName evidence="1">Uncharacterized protein</fullName>
    </submittedName>
</protein>
<dbReference type="InParanoid" id="G0P9H8"/>
<evidence type="ECO:0000313" key="2">
    <source>
        <dbReference type="Proteomes" id="UP000008068"/>
    </source>
</evidence>
<dbReference type="EMBL" id="GL380152">
    <property type="protein sequence ID" value="EGT48521.1"/>
    <property type="molecule type" value="Genomic_DNA"/>
</dbReference>
<dbReference type="eggNOG" id="ENOG502TF9C">
    <property type="taxonomic scope" value="Eukaryota"/>
</dbReference>
<keyword evidence="2" id="KW-1185">Reference proteome</keyword>
<evidence type="ECO:0000313" key="1">
    <source>
        <dbReference type="EMBL" id="EGT48521.1"/>
    </source>
</evidence>
<accession>G0P9H8</accession>
<name>G0P9H8_CAEBE</name>
<gene>
    <name evidence="1" type="ORF">CAEBREN_31177</name>
</gene>
<dbReference type="FunCoup" id="G0P9H8">
    <property type="interactions" value="1898"/>
</dbReference>
<organism evidence="2">
    <name type="scientific">Caenorhabditis brenneri</name>
    <name type="common">Nematode worm</name>
    <dbReference type="NCBI Taxonomy" id="135651"/>
    <lineage>
        <taxon>Eukaryota</taxon>
        <taxon>Metazoa</taxon>
        <taxon>Ecdysozoa</taxon>
        <taxon>Nematoda</taxon>
        <taxon>Chromadorea</taxon>
        <taxon>Rhabditida</taxon>
        <taxon>Rhabditina</taxon>
        <taxon>Rhabditomorpha</taxon>
        <taxon>Rhabditoidea</taxon>
        <taxon>Rhabditidae</taxon>
        <taxon>Peloderinae</taxon>
        <taxon>Caenorhabditis</taxon>
    </lineage>
</organism>
<reference evidence="2" key="1">
    <citation type="submission" date="2011-07" db="EMBL/GenBank/DDBJ databases">
        <authorList>
            <consortium name="Caenorhabditis brenneri Sequencing and Analysis Consortium"/>
            <person name="Wilson R.K."/>
        </authorList>
    </citation>
    <scope>NUCLEOTIDE SEQUENCE [LARGE SCALE GENOMIC DNA]</scope>
    <source>
        <strain evidence="2">PB2801</strain>
    </source>
</reference>
<dbReference type="Proteomes" id="UP000008068">
    <property type="component" value="Unassembled WGS sequence"/>
</dbReference>
<dbReference type="AlphaFoldDB" id="G0P9H8"/>
<dbReference type="HOGENOM" id="CLU_1950751_0_0_1"/>
<proteinExistence type="predicted"/>
<dbReference type="OrthoDB" id="5788768at2759"/>